<protein>
    <submittedName>
        <fullName evidence="2">Uncharacterized protein</fullName>
    </submittedName>
</protein>
<dbReference type="EMBL" id="APVH01000068">
    <property type="protein sequence ID" value="EPX75762.1"/>
    <property type="molecule type" value="Genomic_DNA"/>
</dbReference>
<gene>
    <name evidence="2" type="ORF">Salmuc_05400</name>
</gene>
<evidence type="ECO:0000313" key="2">
    <source>
        <dbReference type="EMBL" id="EPX75762.1"/>
    </source>
</evidence>
<keyword evidence="3" id="KW-1185">Reference proteome</keyword>
<accession>S9Q6V9</accession>
<dbReference type="OrthoDB" id="7860723at2"/>
<organism evidence="2 3">
    <name type="scientific">Salipiger mucosus DSM 16094</name>
    <dbReference type="NCBI Taxonomy" id="1123237"/>
    <lineage>
        <taxon>Bacteria</taxon>
        <taxon>Pseudomonadati</taxon>
        <taxon>Pseudomonadota</taxon>
        <taxon>Alphaproteobacteria</taxon>
        <taxon>Rhodobacterales</taxon>
        <taxon>Roseobacteraceae</taxon>
        <taxon>Salipiger</taxon>
    </lineage>
</organism>
<comment type="caution">
    <text evidence="2">The sequence shown here is derived from an EMBL/GenBank/DDBJ whole genome shotgun (WGS) entry which is preliminary data.</text>
</comment>
<keyword evidence="1" id="KW-0732">Signal</keyword>
<dbReference type="AlphaFoldDB" id="S9Q6V9"/>
<proteinExistence type="predicted"/>
<dbReference type="Proteomes" id="UP000015347">
    <property type="component" value="Unassembled WGS sequence"/>
</dbReference>
<name>S9Q6V9_9RHOB</name>
<sequence length="187" mass="19997">MAFGPILAALLLAGGGTPGQAQTVAYSFEWQGGGGYAMRGALGFDSTLLGRDVIRAEDVECFFIEGTRHGAPLGRWALGELEDETTWVLTFRPQDAAFTVFGPEAPMPQAWNMNGFGQDCGAEGFGFNIGNAAQDLCHDGRLLRESQVDPRRSFPATRDDSVVFPGDACLAPMLMGRIDLPSLRPGP</sequence>
<dbReference type="HOGENOM" id="CLU_122349_0_0_5"/>
<feature type="chain" id="PRO_5004554950" evidence="1">
    <location>
        <begin position="22"/>
        <end position="187"/>
    </location>
</feature>
<dbReference type="eggNOG" id="ENOG5030DWD">
    <property type="taxonomic scope" value="Bacteria"/>
</dbReference>
<dbReference type="STRING" id="1123237.Salmuc_05400"/>
<evidence type="ECO:0000313" key="3">
    <source>
        <dbReference type="Proteomes" id="UP000015347"/>
    </source>
</evidence>
<reference evidence="3" key="1">
    <citation type="journal article" date="2014" name="Stand. Genomic Sci.">
        <title>Genome sequence of the exopolysaccharide-producing Salipiger mucosus type strain (DSM 16094(T)), a moderately halophilic member of the Roseobacter clade.</title>
        <authorList>
            <person name="Riedel T."/>
            <person name="Spring S."/>
            <person name="Fiebig A."/>
            <person name="Petersen J."/>
            <person name="Kyrpides N.C."/>
            <person name="Goker M."/>
            <person name="Klenk H.P."/>
        </authorList>
    </citation>
    <scope>NUCLEOTIDE SEQUENCE [LARGE SCALE GENOMIC DNA]</scope>
    <source>
        <strain evidence="3">DSM 16094</strain>
    </source>
</reference>
<evidence type="ECO:0000256" key="1">
    <source>
        <dbReference type="SAM" id="SignalP"/>
    </source>
</evidence>
<feature type="signal peptide" evidence="1">
    <location>
        <begin position="1"/>
        <end position="21"/>
    </location>
</feature>
<dbReference type="RefSeq" id="WP_021121022.1">
    <property type="nucleotide sequence ID" value="NZ_KE557288.1"/>
</dbReference>